<dbReference type="KEGG" id="amic:Ami3637_05535"/>
<gene>
    <name evidence="2" type="ORF">Ami3637_05535</name>
</gene>
<dbReference type="RefSeq" id="WP_162361693.1">
    <property type="nucleotide sequence ID" value="NZ_CP047591.1"/>
</dbReference>
<dbReference type="Pfam" id="PF10719">
    <property type="entry name" value="ComFB"/>
    <property type="match status" value="1"/>
</dbReference>
<organism evidence="2 3">
    <name type="scientific">Aminipila terrae</name>
    <dbReference type="NCBI Taxonomy" id="2697030"/>
    <lineage>
        <taxon>Bacteria</taxon>
        <taxon>Bacillati</taxon>
        <taxon>Bacillota</taxon>
        <taxon>Clostridia</taxon>
        <taxon>Peptostreptococcales</taxon>
        <taxon>Anaerovoracaceae</taxon>
        <taxon>Aminipila</taxon>
    </lineage>
</organism>
<evidence type="ECO:0000313" key="3">
    <source>
        <dbReference type="Proteomes" id="UP000463883"/>
    </source>
</evidence>
<keyword evidence="3" id="KW-1185">Reference proteome</keyword>
<dbReference type="InterPro" id="IPR019657">
    <property type="entry name" value="ComFB"/>
</dbReference>
<dbReference type="AlphaFoldDB" id="A0A6P1MFH6"/>
<feature type="compositionally biased region" description="Acidic residues" evidence="1">
    <location>
        <begin position="113"/>
        <end position="127"/>
    </location>
</feature>
<feature type="region of interest" description="Disordered" evidence="1">
    <location>
        <begin position="72"/>
        <end position="140"/>
    </location>
</feature>
<accession>A0A6P1MFH6</accession>
<sequence>MPKKSNKTAHVLSLLTNGGGEFQEESIPVSRAETIEKSFSETVKKEVVVELQGSIEPDFLSDLVKSDLQKELDKQLSKKAPIDSEDETDSTASERPPYSPTFMAKFGIKPAQEEEIPEEPTAEEIPSENEPASPVSSDPVKSEIYVLEDFNDDEEDLPAESSMEPLPEKTSFAERDIPGKNTSILHNLAEDFMIVRAPEIMQSFNMCTCQECIYHVVAVALNNTKPLYTVTNHNQLSQKLSSYESQNGTRLISEIKKACIKIKINPEHPKHPGPNHKKIF</sequence>
<name>A0A6P1MFH6_9FIRM</name>
<dbReference type="EMBL" id="CP047591">
    <property type="protein sequence ID" value="QHI71923.1"/>
    <property type="molecule type" value="Genomic_DNA"/>
</dbReference>
<dbReference type="Proteomes" id="UP000463883">
    <property type="component" value="Chromosome"/>
</dbReference>
<reference evidence="2 3" key="1">
    <citation type="submission" date="2020-01" db="EMBL/GenBank/DDBJ databases">
        <title>Genomic analysis of Aminipila sp. CBA3637.</title>
        <authorList>
            <person name="Kim Y.B."/>
            <person name="Roh S.W."/>
        </authorList>
    </citation>
    <scope>NUCLEOTIDE SEQUENCE [LARGE SCALE GENOMIC DNA]</scope>
    <source>
        <strain evidence="2 3">CBA3637</strain>
    </source>
</reference>
<proteinExistence type="predicted"/>
<evidence type="ECO:0000313" key="2">
    <source>
        <dbReference type="EMBL" id="QHI71923.1"/>
    </source>
</evidence>
<feature type="compositionally biased region" description="Basic and acidic residues" evidence="1">
    <location>
        <begin position="72"/>
        <end position="82"/>
    </location>
</feature>
<protein>
    <recommendedName>
        <fullName evidence="4">Late competence development ComFB family protein</fullName>
    </recommendedName>
</protein>
<evidence type="ECO:0008006" key="4">
    <source>
        <dbReference type="Google" id="ProtNLM"/>
    </source>
</evidence>
<evidence type="ECO:0000256" key="1">
    <source>
        <dbReference type="SAM" id="MobiDB-lite"/>
    </source>
</evidence>